<dbReference type="GeneID" id="94685868"/>
<dbReference type="Proteomes" id="UP001107961">
    <property type="component" value="Unassembled WGS sequence"/>
</dbReference>
<feature type="transmembrane region" description="Helical" evidence="1">
    <location>
        <begin position="101"/>
        <end position="118"/>
    </location>
</feature>
<evidence type="ECO:0000256" key="1">
    <source>
        <dbReference type="SAM" id="Phobius"/>
    </source>
</evidence>
<keyword evidence="1" id="KW-0812">Transmembrane</keyword>
<dbReference type="InterPro" id="IPR025597">
    <property type="entry name" value="DUF4345"/>
</dbReference>
<reference evidence="2" key="1">
    <citation type="submission" date="2022-01" db="EMBL/GenBank/DDBJ databases">
        <authorList>
            <person name="Karlyshev A.V."/>
            <person name="Jaspars M."/>
        </authorList>
    </citation>
    <scope>NUCLEOTIDE SEQUENCE</scope>
    <source>
        <strain evidence="2">AGSA3-2</strain>
    </source>
</reference>
<keyword evidence="3" id="KW-1185">Reference proteome</keyword>
<proteinExistence type="predicted"/>
<feature type="transmembrane region" description="Helical" evidence="1">
    <location>
        <begin position="70"/>
        <end position="89"/>
    </location>
</feature>
<dbReference type="KEGG" id="axe:P40_05445"/>
<dbReference type="Pfam" id="PF14248">
    <property type="entry name" value="DUF4345"/>
    <property type="match status" value="1"/>
</dbReference>
<keyword evidence="1" id="KW-0472">Membrane</keyword>
<name>A0A9Q3W1K3_9GAMM</name>
<feature type="transmembrane region" description="Helical" evidence="1">
    <location>
        <begin position="45"/>
        <end position="63"/>
    </location>
</feature>
<dbReference type="RefSeq" id="WP_080530583.1">
    <property type="nucleotide sequence ID" value="NZ_CP012331.1"/>
</dbReference>
<sequence>MILLLLPVAMVFLVMGLVALARPPMVLAYFDVHTLPAPMRNEVRAVYGGFGIAIAILLLVAWVSPLWRDGITVTVAVALLGMAAGRLVSWAVDRVLPKWPARFLLLELVMAAMLAAVAW</sequence>
<protein>
    <submittedName>
        <fullName evidence="2">DUF4345 domain-containing protein</fullName>
    </submittedName>
</protein>
<gene>
    <name evidence="2" type="ORF">LZG35_09930</name>
</gene>
<organism evidence="2 3">
    <name type="scientific">Alloalcanivorax xenomutans</name>
    <dbReference type="NCBI Taxonomy" id="1094342"/>
    <lineage>
        <taxon>Bacteria</taxon>
        <taxon>Pseudomonadati</taxon>
        <taxon>Pseudomonadota</taxon>
        <taxon>Gammaproteobacteria</taxon>
        <taxon>Oceanospirillales</taxon>
        <taxon>Alcanivoracaceae</taxon>
        <taxon>Alloalcanivorax</taxon>
    </lineage>
</organism>
<evidence type="ECO:0000313" key="3">
    <source>
        <dbReference type="Proteomes" id="UP001107961"/>
    </source>
</evidence>
<evidence type="ECO:0000313" key="2">
    <source>
        <dbReference type="EMBL" id="MCE7508955.1"/>
    </source>
</evidence>
<accession>A0A9Q3W1K3</accession>
<keyword evidence="1" id="KW-1133">Transmembrane helix</keyword>
<dbReference type="AlphaFoldDB" id="A0A9Q3W1K3"/>
<comment type="caution">
    <text evidence="2">The sequence shown here is derived from an EMBL/GenBank/DDBJ whole genome shotgun (WGS) entry which is preliminary data.</text>
</comment>
<dbReference type="EMBL" id="JAJVKT010000010">
    <property type="protein sequence ID" value="MCE7508955.1"/>
    <property type="molecule type" value="Genomic_DNA"/>
</dbReference>